<dbReference type="Gene3D" id="2.30.30.100">
    <property type="match status" value="1"/>
</dbReference>
<dbReference type="PANTHER" id="PTHR10701:SF5">
    <property type="entry name" value="N-ALPHA-ACETYLTRANSFERASE 38, NATC AUXILIARY SUBUNIT"/>
    <property type="match status" value="1"/>
</dbReference>
<dbReference type="CDD" id="cd06168">
    <property type="entry name" value="LSMD1"/>
    <property type="match status" value="1"/>
</dbReference>
<evidence type="ECO:0000259" key="1">
    <source>
        <dbReference type="Pfam" id="PF01423"/>
    </source>
</evidence>
<sequence length="121" mass="13814">MENHQLNMSSIEGNLDGFMSECQSEMQHQNHSLPVAKLRRLLHRKLLIGANDGRFFTGLLYCIDKQGNILLQDAMEYLNINNSKSSPMDQRYLGLILIPSSCRMSCYVDCSMEDRISLLSL</sequence>
<dbReference type="InterPro" id="IPR001163">
    <property type="entry name" value="Sm_dom_euk/arc"/>
</dbReference>
<proteinExistence type="predicted"/>
<dbReference type="Pfam" id="PF01423">
    <property type="entry name" value="LSM"/>
    <property type="match status" value="1"/>
</dbReference>
<keyword evidence="3" id="KW-1185">Reference proteome</keyword>
<evidence type="ECO:0000313" key="2">
    <source>
        <dbReference type="EMBL" id="KMZ62910.1"/>
    </source>
</evidence>
<evidence type="ECO:0000313" key="3">
    <source>
        <dbReference type="Proteomes" id="UP000036987"/>
    </source>
</evidence>
<dbReference type="AlphaFoldDB" id="A0A0K9P3X7"/>
<accession>A0A0K9P3X7</accession>
<dbReference type="OMA" id="FYCIDKQ"/>
<organism evidence="2 3">
    <name type="scientific">Zostera marina</name>
    <name type="common">Eelgrass</name>
    <dbReference type="NCBI Taxonomy" id="29655"/>
    <lineage>
        <taxon>Eukaryota</taxon>
        <taxon>Viridiplantae</taxon>
        <taxon>Streptophyta</taxon>
        <taxon>Embryophyta</taxon>
        <taxon>Tracheophyta</taxon>
        <taxon>Spermatophyta</taxon>
        <taxon>Magnoliopsida</taxon>
        <taxon>Liliopsida</taxon>
        <taxon>Zosteraceae</taxon>
        <taxon>Zostera</taxon>
    </lineage>
</organism>
<reference evidence="3" key="1">
    <citation type="journal article" date="2016" name="Nature">
        <title>The genome of the seagrass Zostera marina reveals angiosperm adaptation to the sea.</title>
        <authorList>
            <person name="Olsen J.L."/>
            <person name="Rouze P."/>
            <person name="Verhelst B."/>
            <person name="Lin Y.-C."/>
            <person name="Bayer T."/>
            <person name="Collen J."/>
            <person name="Dattolo E."/>
            <person name="De Paoli E."/>
            <person name="Dittami S."/>
            <person name="Maumus F."/>
            <person name="Michel G."/>
            <person name="Kersting A."/>
            <person name="Lauritano C."/>
            <person name="Lohaus R."/>
            <person name="Toepel M."/>
            <person name="Tonon T."/>
            <person name="Vanneste K."/>
            <person name="Amirebrahimi M."/>
            <person name="Brakel J."/>
            <person name="Bostroem C."/>
            <person name="Chovatia M."/>
            <person name="Grimwood J."/>
            <person name="Jenkins J.W."/>
            <person name="Jueterbock A."/>
            <person name="Mraz A."/>
            <person name="Stam W.T."/>
            <person name="Tice H."/>
            <person name="Bornberg-Bauer E."/>
            <person name="Green P.J."/>
            <person name="Pearson G.A."/>
            <person name="Procaccini G."/>
            <person name="Duarte C.M."/>
            <person name="Schmutz J."/>
            <person name="Reusch T.B.H."/>
            <person name="Van de Peer Y."/>
        </authorList>
    </citation>
    <scope>NUCLEOTIDE SEQUENCE [LARGE SCALE GENOMIC DNA]</scope>
    <source>
        <strain evidence="3">cv. Finnish</strain>
    </source>
</reference>
<name>A0A0K9P3X7_ZOSMR</name>
<comment type="caution">
    <text evidence="2">The sequence shown here is derived from an EMBL/GenBank/DDBJ whole genome shotgun (WGS) entry which is preliminary data.</text>
</comment>
<feature type="domain" description="Sm" evidence="1">
    <location>
        <begin position="37"/>
        <end position="99"/>
    </location>
</feature>
<dbReference type="InterPro" id="IPR034110">
    <property type="entry name" value="LSMD1_Sm"/>
</dbReference>
<dbReference type="GO" id="GO:0031417">
    <property type="term" value="C:NatC complex"/>
    <property type="evidence" value="ECO:0007669"/>
    <property type="project" value="InterPro"/>
</dbReference>
<dbReference type="InterPro" id="IPR050914">
    <property type="entry name" value="snRNP_SmB/NAA38-like"/>
</dbReference>
<protein>
    <recommendedName>
        <fullName evidence="1">Sm domain-containing protein</fullName>
    </recommendedName>
</protein>
<dbReference type="Proteomes" id="UP000036987">
    <property type="component" value="Unassembled WGS sequence"/>
</dbReference>
<dbReference type="SUPFAM" id="SSF50182">
    <property type="entry name" value="Sm-like ribonucleoproteins"/>
    <property type="match status" value="1"/>
</dbReference>
<gene>
    <name evidence="2" type="ORF">ZOSMA_43G00910</name>
</gene>
<dbReference type="EMBL" id="LFYR01001305">
    <property type="protein sequence ID" value="KMZ62910.1"/>
    <property type="molecule type" value="Genomic_DNA"/>
</dbReference>
<dbReference type="PANTHER" id="PTHR10701">
    <property type="entry name" value="SMALL NUCLEAR RIBONUCLEOPROTEIN-ASSOCIATED PROTEIN B AND N"/>
    <property type="match status" value="1"/>
</dbReference>
<dbReference type="InterPro" id="IPR010920">
    <property type="entry name" value="LSM_dom_sf"/>
</dbReference>
<dbReference type="OrthoDB" id="368909at2759"/>